<keyword evidence="1" id="KW-0472">Membrane</keyword>
<feature type="transmembrane region" description="Helical" evidence="1">
    <location>
        <begin position="7"/>
        <end position="26"/>
    </location>
</feature>
<dbReference type="AlphaFoldDB" id="A0A1Y2SEW6"/>
<keyword evidence="1" id="KW-1133">Transmembrane helix</keyword>
<dbReference type="Proteomes" id="UP000194350">
    <property type="component" value="Unassembled WGS sequence"/>
</dbReference>
<evidence type="ECO:0000313" key="3">
    <source>
        <dbReference type="Proteomes" id="UP000194350"/>
    </source>
</evidence>
<dbReference type="EMBL" id="MUBJ01000008">
    <property type="protein sequence ID" value="OTA16492.1"/>
    <property type="molecule type" value="Genomic_DNA"/>
</dbReference>
<accession>A0A1Y2SEW6</accession>
<proteinExistence type="predicted"/>
<reference evidence="2 3" key="1">
    <citation type="submission" date="2016-10" db="EMBL/GenBank/DDBJ databases">
        <title>Systematic genetic and metabolomic analysis of Xenorhabdus and Photorhabdus spp., highlights the requirements for a dual symbiotic and pathogenic life style.</title>
        <authorList>
            <person name="Tobias N.J."/>
            <person name="Wolff H."/>
            <person name="Djahanschiri B."/>
            <person name="Pidot S.J."/>
            <person name="Stinear T.P."/>
            <person name="Ebersberger I."/>
            <person name="Bode H.B."/>
        </authorList>
    </citation>
    <scope>NUCLEOTIDE SEQUENCE [LARGE SCALE GENOMIC DNA]</scope>
    <source>
        <strain evidence="2 3">DSM 22392</strain>
    </source>
</reference>
<keyword evidence="3" id="KW-1185">Reference proteome</keyword>
<evidence type="ECO:0000256" key="1">
    <source>
        <dbReference type="SAM" id="Phobius"/>
    </source>
</evidence>
<keyword evidence="1" id="KW-0812">Transmembrane</keyword>
<comment type="caution">
    <text evidence="2">The sequence shown here is derived from an EMBL/GenBank/DDBJ whole genome shotgun (WGS) entry which is preliminary data.</text>
</comment>
<sequence length="36" mass="4427">MHYLHTIYVLFMPEISLSLYAIYYYMLFTMHYVSAT</sequence>
<evidence type="ECO:0000313" key="2">
    <source>
        <dbReference type="EMBL" id="OTA16492.1"/>
    </source>
</evidence>
<organism evidence="2 3">
    <name type="scientific">Xenorhabdus vietnamensis</name>
    <dbReference type="NCBI Taxonomy" id="351656"/>
    <lineage>
        <taxon>Bacteria</taxon>
        <taxon>Pseudomonadati</taxon>
        <taxon>Pseudomonadota</taxon>
        <taxon>Gammaproteobacteria</taxon>
        <taxon>Enterobacterales</taxon>
        <taxon>Morganellaceae</taxon>
        <taxon>Xenorhabdus</taxon>
    </lineage>
</organism>
<protein>
    <submittedName>
        <fullName evidence="2">Uncharacterized protein</fullName>
    </submittedName>
</protein>
<name>A0A1Y2SEW6_9GAMM</name>
<gene>
    <name evidence="2" type="ORF">Xvie_01949</name>
</gene>